<name>A0ABQ6CD22_9HYPH</name>
<feature type="transmembrane region" description="Helical" evidence="1">
    <location>
        <begin position="108"/>
        <end position="129"/>
    </location>
</feature>
<comment type="caution">
    <text evidence="2">The sequence shown here is derived from an EMBL/GenBank/DDBJ whole genome shotgun (WGS) entry which is preliminary data.</text>
</comment>
<dbReference type="RefSeq" id="WP_284311075.1">
    <property type="nucleotide sequence ID" value="NZ_BSPC01000010.1"/>
</dbReference>
<organism evidence="2 3">
    <name type="scientific">Labrys miyagiensis</name>
    <dbReference type="NCBI Taxonomy" id="346912"/>
    <lineage>
        <taxon>Bacteria</taxon>
        <taxon>Pseudomonadati</taxon>
        <taxon>Pseudomonadota</taxon>
        <taxon>Alphaproteobacteria</taxon>
        <taxon>Hyphomicrobiales</taxon>
        <taxon>Xanthobacteraceae</taxon>
        <taxon>Labrys</taxon>
    </lineage>
</organism>
<evidence type="ECO:0000313" key="2">
    <source>
        <dbReference type="EMBL" id="GLS18257.1"/>
    </source>
</evidence>
<accession>A0ABQ6CD22</accession>
<reference evidence="3" key="1">
    <citation type="journal article" date="2019" name="Int. J. Syst. Evol. Microbiol.">
        <title>The Global Catalogue of Microorganisms (GCM) 10K type strain sequencing project: providing services to taxonomists for standard genome sequencing and annotation.</title>
        <authorList>
            <consortium name="The Broad Institute Genomics Platform"/>
            <consortium name="The Broad Institute Genome Sequencing Center for Infectious Disease"/>
            <person name="Wu L."/>
            <person name="Ma J."/>
        </authorList>
    </citation>
    <scope>NUCLEOTIDE SEQUENCE [LARGE SCALE GENOMIC DNA]</scope>
    <source>
        <strain evidence="3">NBRC 101365</strain>
    </source>
</reference>
<dbReference type="Proteomes" id="UP001156882">
    <property type="component" value="Unassembled WGS sequence"/>
</dbReference>
<keyword evidence="3" id="KW-1185">Reference proteome</keyword>
<keyword evidence="1" id="KW-1133">Transmembrane helix</keyword>
<protein>
    <recommendedName>
        <fullName evidence="4">DUF2721 domain-containing protein</fullName>
    </recommendedName>
</protein>
<dbReference type="EMBL" id="BSPC01000010">
    <property type="protein sequence ID" value="GLS18257.1"/>
    <property type="molecule type" value="Genomic_DNA"/>
</dbReference>
<sequence>MLLTPDVAQLSQIFSHAAAPAFLLGAVAGFTSILHGRLVSLLERIRTLNEIDDGDDKRHKLKADLPRLRRRVKLLSGAIYLALCAAICTTLLLAVSFIAAFFGFQHELGAAAMFLLAVLLLATSLFRFAQEIQMGVSEADHFR</sequence>
<feature type="transmembrane region" description="Helical" evidence="1">
    <location>
        <begin position="77"/>
        <end position="102"/>
    </location>
</feature>
<keyword evidence="1" id="KW-0472">Membrane</keyword>
<evidence type="ECO:0000313" key="3">
    <source>
        <dbReference type="Proteomes" id="UP001156882"/>
    </source>
</evidence>
<feature type="transmembrane region" description="Helical" evidence="1">
    <location>
        <begin position="13"/>
        <end position="34"/>
    </location>
</feature>
<evidence type="ECO:0008006" key="4">
    <source>
        <dbReference type="Google" id="ProtNLM"/>
    </source>
</evidence>
<dbReference type="InterPro" id="IPR021279">
    <property type="entry name" value="DUF2721"/>
</dbReference>
<evidence type="ECO:0000256" key="1">
    <source>
        <dbReference type="SAM" id="Phobius"/>
    </source>
</evidence>
<proteinExistence type="predicted"/>
<keyword evidence="1" id="KW-0812">Transmembrane</keyword>
<gene>
    <name evidence="2" type="ORF">GCM10007874_12730</name>
</gene>
<dbReference type="Pfam" id="PF11026">
    <property type="entry name" value="DUF2721"/>
    <property type="match status" value="1"/>
</dbReference>